<name>A0ABP8NSE6_9BACT</name>
<protein>
    <recommendedName>
        <fullName evidence="3 9">4-diphosphocytidyl-2-C-methyl-D-erythritol kinase</fullName>
        <shortName evidence="9">CMK</shortName>
        <ecNumber evidence="2 9">2.7.1.148</ecNumber>
    </recommendedName>
    <alternativeName>
        <fullName evidence="8 9">4-(cytidine-5'-diphospho)-2-C-methyl-D-erythritol kinase</fullName>
    </alternativeName>
</protein>
<dbReference type="PANTHER" id="PTHR43527">
    <property type="entry name" value="4-DIPHOSPHOCYTIDYL-2-C-METHYL-D-ERYTHRITOL KINASE, CHLOROPLASTIC"/>
    <property type="match status" value="1"/>
</dbReference>
<evidence type="ECO:0000256" key="2">
    <source>
        <dbReference type="ARBA" id="ARBA00012052"/>
    </source>
</evidence>
<keyword evidence="5 9" id="KW-0547">Nucleotide-binding</keyword>
<feature type="domain" description="GHMP kinase N-terminal" evidence="10">
    <location>
        <begin position="96"/>
        <end position="171"/>
    </location>
</feature>
<keyword evidence="9" id="KW-0414">Isoprene biosynthesis</keyword>
<dbReference type="InterPro" id="IPR004424">
    <property type="entry name" value="IspE"/>
</dbReference>
<organism evidence="12 13">
    <name type="scientific">Novipirellula rosea</name>
    <dbReference type="NCBI Taxonomy" id="1031540"/>
    <lineage>
        <taxon>Bacteria</taxon>
        <taxon>Pseudomonadati</taxon>
        <taxon>Planctomycetota</taxon>
        <taxon>Planctomycetia</taxon>
        <taxon>Pirellulales</taxon>
        <taxon>Pirellulaceae</taxon>
        <taxon>Novipirellula</taxon>
    </lineage>
</organism>
<evidence type="ECO:0000313" key="12">
    <source>
        <dbReference type="EMBL" id="GAA4472361.1"/>
    </source>
</evidence>
<dbReference type="SUPFAM" id="SSF54211">
    <property type="entry name" value="Ribosomal protein S5 domain 2-like"/>
    <property type="match status" value="1"/>
</dbReference>
<dbReference type="Pfam" id="PF08544">
    <property type="entry name" value="GHMP_kinases_C"/>
    <property type="match status" value="1"/>
</dbReference>
<dbReference type="InterPro" id="IPR014721">
    <property type="entry name" value="Ribsml_uS5_D2-typ_fold_subgr"/>
</dbReference>
<dbReference type="EC" id="2.7.1.148" evidence="2 9"/>
<sequence length="344" mass="36364">MQALPLSSIAVTHPPAKLNLFLELMGKREDGYHDIDTVMVAIDWRDQLRIQQSETPGVQLAVQWMPSLEIVARELGVDPDSDQGQSLLAIPDDSRNLVHRALVRFAEHFGLATGFSCHLAKSIPAGAGMGGASSDAASALLCAATLSGIPQDHPDLVVLAAELGSDIPFFLGNAATAWTAARAQGRGEQLTPVALTTQLNTVVAFPATSLSTAKIYSESSISDTPQPADAFIGALKTGDWGSIASHMCNRLQEPASKIAPQIDEILKSMWHLGLRGCQLTGSGSACFGLAESAIHATRLASQLRNQYSAVQQRGVRSDADRQSLPTARVVAASSVLVPASIQIE</sequence>
<evidence type="ECO:0000256" key="7">
    <source>
        <dbReference type="ARBA" id="ARBA00022840"/>
    </source>
</evidence>
<dbReference type="Pfam" id="PF00288">
    <property type="entry name" value="GHMP_kinases_N"/>
    <property type="match status" value="1"/>
</dbReference>
<reference evidence="13" key="1">
    <citation type="journal article" date="2019" name="Int. J. Syst. Evol. Microbiol.">
        <title>The Global Catalogue of Microorganisms (GCM) 10K type strain sequencing project: providing services to taxonomists for standard genome sequencing and annotation.</title>
        <authorList>
            <consortium name="The Broad Institute Genomics Platform"/>
            <consortium name="The Broad Institute Genome Sequencing Center for Infectious Disease"/>
            <person name="Wu L."/>
            <person name="Ma J."/>
        </authorList>
    </citation>
    <scope>NUCLEOTIDE SEQUENCE [LARGE SCALE GENOMIC DNA]</scope>
    <source>
        <strain evidence="13">JCM 17759</strain>
    </source>
</reference>
<evidence type="ECO:0000259" key="10">
    <source>
        <dbReference type="Pfam" id="PF00288"/>
    </source>
</evidence>
<dbReference type="InterPro" id="IPR020568">
    <property type="entry name" value="Ribosomal_Su5_D2-typ_SF"/>
</dbReference>
<comment type="pathway">
    <text evidence="9">Isoprenoid biosynthesis; isopentenyl diphosphate biosynthesis via DXP pathway; isopentenyl diphosphate from 1-deoxy-D-xylulose 5-phosphate: step 3/6.</text>
</comment>
<dbReference type="PANTHER" id="PTHR43527:SF2">
    <property type="entry name" value="4-DIPHOSPHOCYTIDYL-2-C-METHYL-D-ERYTHRITOL KINASE, CHLOROPLASTIC"/>
    <property type="match status" value="1"/>
</dbReference>
<dbReference type="HAMAP" id="MF_00061">
    <property type="entry name" value="IspE"/>
    <property type="match status" value="1"/>
</dbReference>
<feature type="binding site" evidence="9">
    <location>
        <begin position="124"/>
        <end position="134"/>
    </location>
    <ligand>
        <name>ATP</name>
        <dbReference type="ChEBI" id="CHEBI:30616"/>
    </ligand>
</feature>
<dbReference type="InterPro" id="IPR006204">
    <property type="entry name" value="GHMP_kinase_N_dom"/>
</dbReference>
<evidence type="ECO:0000256" key="8">
    <source>
        <dbReference type="ARBA" id="ARBA00032554"/>
    </source>
</evidence>
<accession>A0ABP8NSE6</accession>
<dbReference type="PIRSF" id="PIRSF010376">
    <property type="entry name" value="IspE"/>
    <property type="match status" value="1"/>
</dbReference>
<evidence type="ECO:0000256" key="9">
    <source>
        <dbReference type="HAMAP-Rule" id="MF_00061"/>
    </source>
</evidence>
<keyword evidence="13" id="KW-1185">Reference proteome</keyword>
<evidence type="ECO:0000256" key="1">
    <source>
        <dbReference type="ARBA" id="ARBA00009684"/>
    </source>
</evidence>
<feature type="active site" evidence="9">
    <location>
        <position position="17"/>
    </location>
</feature>
<feature type="domain" description="GHMP kinase C-terminal" evidence="11">
    <location>
        <begin position="232"/>
        <end position="308"/>
    </location>
</feature>
<dbReference type="GO" id="GO:0016301">
    <property type="term" value="F:kinase activity"/>
    <property type="evidence" value="ECO:0007669"/>
    <property type="project" value="UniProtKB-KW"/>
</dbReference>
<comment type="function">
    <text evidence="9">Catalyzes the phosphorylation of the position 2 hydroxy group of 4-diphosphocytidyl-2C-methyl-D-erythritol.</text>
</comment>
<evidence type="ECO:0000256" key="5">
    <source>
        <dbReference type="ARBA" id="ARBA00022741"/>
    </source>
</evidence>
<evidence type="ECO:0000256" key="6">
    <source>
        <dbReference type="ARBA" id="ARBA00022777"/>
    </source>
</evidence>
<dbReference type="Gene3D" id="3.30.70.890">
    <property type="entry name" value="GHMP kinase, C-terminal domain"/>
    <property type="match status" value="1"/>
</dbReference>
<dbReference type="InterPro" id="IPR036554">
    <property type="entry name" value="GHMP_kinase_C_sf"/>
</dbReference>
<dbReference type="Gene3D" id="3.30.230.10">
    <property type="match status" value="1"/>
</dbReference>
<gene>
    <name evidence="9 12" type="primary">ispE</name>
    <name evidence="12" type="ORF">GCM10023156_68650</name>
</gene>
<keyword evidence="6 9" id="KW-0418">Kinase</keyword>
<evidence type="ECO:0000259" key="11">
    <source>
        <dbReference type="Pfam" id="PF08544"/>
    </source>
</evidence>
<dbReference type="EMBL" id="BAABGA010000120">
    <property type="protein sequence ID" value="GAA4472361.1"/>
    <property type="molecule type" value="Genomic_DNA"/>
</dbReference>
<evidence type="ECO:0000256" key="3">
    <source>
        <dbReference type="ARBA" id="ARBA00017473"/>
    </source>
</evidence>
<keyword evidence="4 9" id="KW-0808">Transferase</keyword>
<comment type="similarity">
    <text evidence="1 9">Belongs to the GHMP kinase family. IspE subfamily.</text>
</comment>
<evidence type="ECO:0000256" key="4">
    <source>
        <dbReference type="ARBA" id="ARBA00022679"/>
    </source>
</evidence>
<keyword evidence="7 9" id="KW-0067">ATP-binding</keyword>
<dbReference type="RefSeq" id="WP_345328271.1">
    <property type="nucleotide sequence ID" value="NZ_BAABGA010000120.1"/>
</dbReference>
<feature type="active site" evidence="9">
    <location>
        <position position="166"/>
    </location>
</feature>
<dbReference type="Proteomes" id="UP001500840">
    <property type="component" value="Unassembled WGS sequence"/>
</dbReference>
<comment type="catalytic activity">
    <reaction evidence="9">
        <text>4-CDP-2-C-methyl-D-erythritol + ATP = 4-CDP-2-C-methyl-D-erythritol 2-phosphate + ADP + H(+)</text>
        <dbReference type="Rhea" id="RHEA:18437"/>
        <dbReference type="ChEBI" id="CHEBI:15378"/>
        <dbReference type="ChEBI" id="CHEBI:30616"/>
        <dbReference type="ChEBI" id="CHEBI:57823"/>
        <dbReference type="ChEBI" id="CHEBI:57919"/>
        <dbReference type="ChEBI" id="CHEBI:456216"/>
        <dbReference type="EC" id="2.7.1.148"/>
    </reaction>
</comment>
<comment type="caution">
    <text evidence="12">The sequence shown here is derived from an EMBL/GenBank/DDBJ whole genome shotgun (WGS) entry which is preliminary data.</text>
</comment>
<dbReference type="SUPFAM" id="SSF55060">
    <property type="entry name" value="GHMP Kinase, C-terminal domain"/>
    <property type="match status" value="1"/>
</dbReference>
<proteinExistence type="inferred from homology"/>
<dbReference type="InterPro" id="IPR013750">
    <property type="entry name" value="GHMP_kinase_C_dom"/>
</dbReference>
<evidence type="ECO:0000313" key="13">
    <source>
        <dbReference type="Proteomes" id="UP001500840"/>
    </source>
</evidence>